<gene>
    <name evidence="11" type="ordered locus">Alvin_2815</name>
</gene>
<dbReference type="STRING" id="572477.Alvin_2815"/>
<accession>D3RQN7</accession>
<dbReference type="HOGENOM" id="CLU_045514_1_0_6"/>
<feature type="domain" description="Alpha-D-phosphohexomutase alpha/beta/alpha" evidence="9">
    <location>
        <begin position="171"/>
        <end position="269"/>
    </location>
</feature>
<dbReference type="KEGG" id="alv:Alvin_2815"/>
<dbReference type="OrthoDB" id="9803322at2"/>
<evidence type="ECO:0000259" key="7">
    <source>
        <dbReference type="Pfam" id="PF00408"/>
    </source>
</evidence>
<dbReference type="GO" id="GO:0009252">
    <property type="term" value="P:peptidoglycan biosynthetic process"/>
    <property type="evidence" value="ECO:0007669"/>
    <property type="project" value="TreeGrafter"/>
</dbReference>
<feature type="domain" description="Alpha-D-phosphohexomutase alpha/beta/alpha" evidence="8">
    <location>
        <begin position="13"/>
        <end position="138"/>
    </location>
</feature>
<dbReference type="Gene3D" id="3.30.310.50">
    <property type="entry name" value="Alpha-D-phosphohexomutase, C-terminal domain"/>
    <property type="match status" value="1"/>
</dbReference>
<dbReference type="AlphaFoldDB" id="D3RQN7"/>
<keyword evidence="3" id="KW-0597">Phosphoprotein</keyword>
<dbReference type="SUPFAM" id="SSF55957">
    <property type="entry name" value="Phosphoglucomutase, C-terminal domain"/>
    <property type="match status" value="1"/>
</dbReference>
<dbReference type="CDD" id="cd03088">
    <property type="entry name" value="ManB"/>
    <property type="match status" value="1"/>
</dbReference>
<dbReference type="Proteomes" id="UP000001441">
    <property type="component" value="Chromosome"/>
</dbReference>
<name>D3RQN7_ALLVD</name>
<dbReference type="InterPro" id="IPR005845">
    <property type="entry name" value="A-D-PHexomutase_a/b/a-II"/>
</dbReference>
<dbReference type="Gene3D" id="3.40.120.10">
    <property type="entry name" value="Alpha-D-Glucose-1,6-Bisphosphate, subunit A, domain 3"/>
    <property type="match status" value="3"/>
</dbReference>
<feature type="domain" description="Alpha-D-phosphohexomutase alpha/beta/alpha" evidence="10">
    <location>
        <begin position="274"/>
        <end position="394"/>
    </location>
</feature>
<dbReference type="Pfam" id="PF00408">
    <property type="entry name" value="PGM_PMM_IV"/>
    <property type="match status" value="1"/>
</dbReference>
<evidence type="ECO:0000313" key="12">
    <source>
        <dbReference type="Proteomes" id="UP000001441"/>
    </source>
</evidence>
<keyword evidence="6" id="KW-0413">Isomerase</keyword>
<sequence length="493" mass="52857">MHIGDLMAESGVGFGTSGARGLADRMTDWVCYAYTLGFLSYLEQIEVWSPGSDVGLGGDLRPSTPRIMTACARAVRDKGGRPIDLGFIPSPAVAAYGFERSIPTLMVTGSHIPDDRNGIKFNLPTGEILKPDEAGIRAQSIVRPEGLFDAGGAFIQDQSEVRPASDDSALDAYVERYLDFFPRDCLKGLRIGVYEHSSVAREPYVAVLSGLGAEVTRLGRSEVFVPVDTEAVRPEDQALAREWAASGRFDALVSADGDGDRPLIADERGQWLRGDVAGVLCARRLGIQALATPVSSNTVVERCNAFQAVRRTRIGSPFVIEGMQHLIDEGFESVAGYEANGGFLLASALRNADGGVLRALPTRDAVLVAVAILLDAVERDRPVSALAADLPPRFTHSDRLKNVPTEISRARLAALRTGRLQHDKAAIEAEFGAAFGPVATLDDTDGLRITFDSGEILHLRPSGNAPELRAYAEADSAERAEAMTRIALDTLAV</sequence>
<evidence type="ECO:0000256" key="5">
    <source>
        <dbReference type="ARBA" id="ARBA00022842"/>
    </source>
</evidence>
<evidence type="ECO:0000256" key="4">
    <source>
        <dbReference type="ARBA" id="ARBA00022723"/>
    </source>
</evidence>
<dbReference type="InterPro" id="IPR005844">
    <property type="entry name" value="A-D-PHexomutase_a/b/a-I"/>
</dbReference>
<proteinExistence type="inferred from homology"/>
<organism evidence="11 12">
    <name type="scientific">Allochromatium vinosum (strain ATCC 17899 / DSM 180 / NBRC 103801 / NCIMB 10441 / D)</name>
    <name type="common">Chromatium vinosum</name>
    <dbReference type="NCBI Taxonomy" id="572477"/>
    <lineage>
        <taxon>Bacteria</taxon>
        <taxon>Pseudomonadati</taxon>
        <taxon>Pseudomonadota</taxon>
        <taxon>Gammaproteobacteria</taxon>
        <taxon>Chromatiales</taxon>
        <taxon>Chromatiaceae</taxon>
        <taxon>Allochromatium</taxon>
    </lineage>
</organism>
<dbReference type="Pfam" id="PF02879">
    <property type="entry name" value="PGM_PMM_II"/>
    <property type="match status" value="1"/>
</dbReference>
<feature type="domain" description="Alpha-D-phosphohexomutase C-terminal" evidence="7">
    <location>
        <begin position="425"/>
        <end position="482"/>
    </location>
</feature>
<dbReference type="GO" id="GO:0004615">
    <property type="term" value="F:phosphomannomutase activity"/>
    <property type="evidence" value="ECO:0007669"/>
    <property type="project" value="TreeGrafter"/>
</dbReference>
<dbReference type="PANTHER" id="PTHR42946:SF1">
    <property type="entry name" value="PHOSPHOGLUCOMUTASE (ALPHA-D-GLUCOSE-1,6-BISPHOSPHATE-DEPENDENT)"/>
    <property type="match status" value="1"/>
</dbReference>
<evidence type="ECO:0000259" key="9">
    <source>
        <dbReference type="Pfam" id="PF02879"/>
    </source>
</evidence>
<keyword evidence="4" id="KW-0479">Metal-binding</keyword>
<evidence type="ECO:0000259" key="8">
    <source>
        <dbReference type="Pfam" id="PF02878"/>
    </source>
</evidence>
<dbReference type="InterPro" id="IPR036900">
    <property type="entry name" value="A-D-PHexomutase_C_sf"/>
</dbReference>
<reference evidence="11 12" key="1">
    <citation type="journal article" date="2011" name="Stand. Genomic Sci.">
        <title>Complete genome sequence of Allochromatium vinosum DSM 180(T).</title>
        <authorList>
            <person name="Weissgerber T."/>
            <person name="Zigann R."/>
            <person name="Bruce D."/>
            <person name="Chang Y.J."/>
            <person name="Detter J.C."/>
            <person name="Han C."/>
            <person name="Hauser L."/>
            <person name="Jeffries C.D."/>
            <person name="Land M."/>
            <person name="Munk A.C."/>
            <person name="Tapia R."/>
            <person name="Dahl C."/>
        </authorList>
    </citation>
    <scope>NUCLEOTIDE SEQUENCE [LARGE SCALE GENOMIC DNA]</scope>
    <source>
        <strain evidence="12">ATCC 17899 / DSM 180 / NBRC 103801 / NCIMB 10441 / D</strain>
    </source>
</reference>
<dbReference type="GO" id="GO:0005975">
    <property type="term" value="P:carbohydrate metabolic process"/>
    <property type="evidence" value="ECO:0007669"/>
    <property type="project" value="InterPro"/>
</dbReference>
<dbReference type="GO" id="GO:0006048">
    <property type="term" value="P:UDP-N-acetylglucosamine biosynthetic process"/>
    <property type="evidence" value="ECO:0007669"/>
    <property type="project" value="TreeGrafter"/>
</dbReference>
<dbReference type="GO" id="GO:0046872">
    <property type="term" value="F:metal ion binding"/>
    <property type="evidence" value="ECO:0007669"/>
    <property type="project" value="UniProtKB-KW"/>
</dbReference>
<dbReference type="GO" id="GO:0005829">
    <property type="term" value="C:cytosol"/>
    <property type="evidence" value="ECO:0007669"/>
    <property type="project" value="TreeGrafter"/>
</dbReference>
<dbReference type="EMBL" id="CP001896">
    <property type="protein sequence ID" value="ADC63721.1"/>
    <property type="molecule type" value="Genomic_DNA"/>
</dbReference>
<dbReference type="InterPro" id="IPR005843">
    <property type="entry name" value="A-D-PHexomutase_C"/>
</dbReference>
<dbReference type="SUPFAM" id="SSF53738">
    <property type="entry name" value="Phosphoglucomutase, first 3 domains"/>
    <property type="match status" value="3"/>
</dbReference>
<dbReference type="GO" id="GO:0008966">
    <property type="term" value="F:phosphoglucosamine mutase activity"/>
    <property type="evidence" value="ECO:0007669"/>
    <property type="project" value="TreeGrafter"/>
</dbReference>
<dbReference type="Pfam" id="PF02880">
    <property type="entry name" value="PGM_PMM_III"/>
    <property type="match status" value="1"/>
</dbReference>
<keyword evidence="5" id="KW-0460">Magnesium</keyword>
<comment type="similarity">
    <text evidence="2">Belongs to the phosphohexose mutase family.</text>
</comment>
<dbReference type="InterPro" id="IPR005846">
    <property type="entry name" value="A-D-PHexomutase_a/b/a-III"/>
</dbReference>
<dbReference type="InterPro" id="IPR050060">
    <property type="entry name" value="Phosphoglucosamine_mutase"/>
</dbReference>
<evidence type="ECO:0000313" key="11">
    <source>
        <dbReference type="EMBL" id="ADC63721.1"/>
    </source>
</evidence>
<comment type="cofactor">
    <cofactor evidence="1">
        <name>Mg(2+)</name>
        <dbReference type="ChEBI" id="CHEBI:18420"/>
    </cofactor>
</comment>
<dbReference type="Pfam" id="PF02878">
    <property type="entry name" value="PGM_PMM_I"/>
    <property type="match status" value="1"/>
</dbReference>
<evidence type="ECO:0000256" key="6">
    <source>
        <dbReference type="ARBA" id="ARBA00023235"/>
    </source>
</evidence>
<evidence type="ECO:0000256" key="1">
    <source>
        <dbReference type="ARBA" id="ARBA00001946"/>
    </source>
</evidence>
<dbReference type="eggNOG" id="COG1109">
    <property type="taxonomic scope" value="Bacteria"/>
</dbReference>
<dbReference type="InterPro" id="IPR016055">
    <property type="entry name" value="A-D-PHexomutase_a/b/a-I/II/III"/>
</dbReference>
<evidence type="ECO:0000259" key="10">
    <source>
        <dbReference type="Pfam" id="PF02880"/>
    </source>
</evidence>
<evidence type="ECO:0000256" key="3">
    <source>
        <dbReference type="ARBA" id="ARBA00022553"/>
    </source>
</evidence>
<evidence type="ECO:0000256" key="2">
    <source>
        <dbReference type="ARBA" id="ARBA00010231"/>
    </source>
</evidence>
<dbReference type="PANTHER" id="PTHR42946">
    <property type="entry name" value="PHOSPHOHEXOSE MUTASE"/>
    <property type="match status" value="1"/>
</dbReference>
<dbReference type="RefSeq" id="WP_012971986.1">
    <property type="nucleotide sequence ID" value="NC_013851.1"/>
</dbReference>
<protein>
    <submittedName>
        <fullName evidence="11">Phosphoglucomutase/phosphomannomutase alpha/beta/alpha domain II</fullName>
    </submittedName>
</protein>
<keyword evidence="12" id="KW-1185">Reference proteome</keyword>